<name>A0AAE1DRI8_9GAST</name>
<gene>
    <name evidence="2" type="ORF">RRG08_062027</name>
</gene>
<comment type="caution">
    <text evidence="2">The sequence shown here is derived from an EMBL/GenBank/DDBJ whole genome shotgun (WGS) entry which is preliminary data.</text>
</comment>
<dbReference type="EMBL" id="JAWDGP010002732">
    <property type="protein sequence ID" value="KAK3780406.1"/>
    <property type="molecule type" value="Genomic_DNA"/>
</dbReference>
<feature type="compositionally biased region" description="Pro residues" evidence="1">
    <location>
        <begin position="32"/>
        <end position="42"/>
    </location>
</feature>
<accession>A0AAE1DRI8</accession>
<sequence length="97" mass="10659">MPARCPRESILKTKPKNLGSSFRNPRVSLSSSPPPPPAPPTLTFPNYTLSSSEIGPCRSKLKNLRIASIFYFPRASQELRTKGSRPSAGHKDRPEGL</sequence>
<reference evidence="2" key="1">
    <citation type="journal article" date="2023" name="G3 (Bethesda)">
        <title>A reference genome for the long-term kleptoplast-retaining sea slug Elysia crispata morphotype clarki.</title>
        <authorList>
            <person name="Eastman K.E."/>
            <person name="Pendleton A.L."/>
            <person name="Shaikh M.A."/>
            <person name="Suttiyut T."/>
            <person name="Ogas R."/>
            <person name="Tomko P."/>
            <person name="Gavelis G."/>
            <person name="Widhalm J.R."/>
            <person name="Wisecaver J.H."/>
        </authorList>
    </citation>
    <scope>NUCLEOTIDE SEQUENCE</scope>
    <source>
        <strain evidence="2">ECLA1</strain>
    </source>
</reference>
<evidence type="ECO:0000313" key="3">
    <source>
        <dbReference type="Proteomes" id="UP001283361"/>
    </source>
</evidence>
<feature type="region of interest" description="Disordered" evidence="1">
    <location>
        <begin position="1"/>
        <end position="44"/>
    </location>
</feature>
<dbReference type="AlphaFoldDB" id="A0AAE1DRI8"/>
<keyword evidence="3" id="KW-1185">Reference proteome</keyword>
<dbReference type="Proteomes" id="UP001283361">
    <property type="component" value="Unassembled WGS sequence"/>
</dbReference>
<evidence type="ECO:0000256" key="1">
    <source>
        <dbReference type="SAM" id="MobiDB-lite"/>
    </source>
</evidence>
<feature type="compositionally biased region" description="Basic and acidic residues" evidence="1">
    <location>
        <begin position="1"/>
        <end position="11"/>
    </location>
</feature>
<feature type="region of interest" description="Disordered" evidence="1">
    <location>
        <begin position="77"/>
        <end position="97"/>
    </location>
</feature>
<organism evidence="2 3">
    <name type="scientific">Elysia crispata</name>
    <name type="common">lettuce slug</name>
    <dbReference type="NCBI Taxonomy" id="231223"/>
    <lineage>
        <taxon>Eukaryota</taxon>
        <taxon>Metazoa</taxon>
        <taxon>Spiralia</taxon>
        <taxon>Lophotrochozoa</taxon>
        <taxon>Mollusca</taxon>
        <taxon>Gastropoda</taxon>
        <taxon>Heterobranchia</taxon>
        <taxon>Euthyneura</taxon>
        <taxon>Panpulmonata</taxon>
        <taxon>Sacoglossa</taxon>
        <taxon>Placobranchoidea</taxon>
        <taxon>Plakobranchidae</taxon>
        <taxon>Elysia</taxon>
    </lineage>
</organism>
<proteinExistence type="predicted"/>
<protein>
    <submittedName>
        <fullName evidence="2">Uncharacterized protein</fullName>
    </submittedName>
</protein>
<evidence type="ECO:0000313" key="2">
    <source>
        <dbReference type="EMBL" id="KAK3780406.1"/>
    </source>
</evidence>